<protein>
    <recommendedName>
        <fullName evidence="1">Endonuclease/exonuclease/phosphatase domain-containing protein</fullName>
    </recommendedName>
</protein>
<name>A0A9W6ZJU3_9STRA</name>
<dbReference type="OrthoDB" id="200415at2759"/>
<dbReference type="GO" id="GO:0016020">
    <property type="term" value="C:membrane"/>
    <property type="evidence" value="ECO:0007669"/>
    <property type="project" value="GOC"/>
</dbReference>
<accession>A0A9W6ZJU3</accession>
<dbReference type="PANTHER" id="PTHR14859">
    <property type="entry name" value="CALCOFLUOR WHITE HYPERSENSITIVE PROTEIN PRECURSOR"/>
    <property type="match status" value="1"/>
</dbReference>
<keyword evidence="3" id="KW-1185">Reference proteome</keyword>
<dbReference type="GO" id="GO:0003824">
    <property type="term" value="F:catalytic activity"/>
    <property type="evidence" value="ECO:0007669"/>
    <property type="project" value="InterPro"/>
</dbReference>
<dbReference type="InterPro" id="IPR005135">
    <property type="entry name" value="Endo/exonuclease/phosphatase"/>
</dbReference>
<evidence type="ECO:0000259" key="1">
    <source>
        <dbReference type="Pfam" id="PF03372"/>
    </source>
</evidence>
<dbReference type="EMBL" id="BRXW01000407">
    <property type="protein sequence ID" value="GMH51600.1"/>
    <property type="molecule type" value="Genomic_DNA"/>
</dbReference>
<dbReference type="Pfam" id="PF03372">
    <property type="entry name" value="Exo_endo_phos"/>
    <property type="match status" value="1"/>
</dbReference>
<feature type="domain" description="Endonuclease/exonuclease/phosphatase" evidence="1">
    <location>
        <begin position="47"/>
        <end position="310"/>
    </location>
</feature>
<gene>
    <name evidence="2" type="ORF">TrLO_g2523</name>
</gene>
<dbReference type="InterPro" id="IPR051916">
    <property type="entry name" value="GPI-anchor_lipid_remodeler"/>
</dbReference>
<dbReference type="GO" id="GO:0006506">
    <property type="term" value="P:GPI anchor biosynthetic process"/>
    <property type="evidence" value="ECO:0007669"/>
    <property type="project" value="TreeGrafter"/>
</dbReference>
<proteinExistence type="predicted"/>
<dbReference type="Gene3D" id="3.60.10.10">
    <property type="entry name" value="Endonuclease/exonuclease/phosphatase"/>
    <property type="match status" value="1"/>
</dbReference>
<dbReference type="InterPro" id="IPR036691">
    <property type="entry name" value="Endo/exonu/phosph_ase_sf"/>
</dbReference>
<dbReference type="PANTHER" id="PTHR14859:SF1">
    <property type="entry name" value="PGAP2-INTERACTING PROTEIN"/>
    <property type="match status" value="1"/>
</dbReference>
<dbReference type="Proteomes" id="UP001165122">
    <property type="component" value="Unassembled WGS sequence"/>
</dbReference>
<dbReference type="SUPFAM" id="SSF56219">
    <property type="entry name" value="DNase I-like"/>
    <property type="match status" value="1"/>
</dbReference>
<reference evidence="3" key="1">
    <citation type="journal article" date="2023" name="Commun. Biol.">
        <title>Genome analysis of Parmales, the sister group of diatoms, reveals the evolutionary specialization of diatoms from phago-mixotrophs to photoautotrophs.</title>
        <authorList>
            <person name="Ban H."/>
            <person name="Sato S."/>
            <person name="Yoshikawa S."/>
            <person name="Yamada K."/>
            <person name="Nakamura Y."/>
            <person name="Ichinomiya M."/>
            <person name="Sato N."/>
            <person name="Blanc-Mathieu R."/>
            <person name="Endo H."/>
            <person name="Kuwata A."/>
            <person name="Ogata H."/>
        </authorList>
    </citation>
    <scope>NUCLEOTIDE SEQUENCE [LARGE SCALE GENOMIC DNA]</scope>
    <source>
        <strain evidence="3">NIES 3700</strain>
    </source>
</reference>
<dbReference type="AlphaFoldDB" id="A0A9W6ZJU3"/>
<evidence type="ECO:0000313" key="2">
    <source>
        <dbReference type="EMBL" id="GMH51600.1"/>
    </source>
</evidence>
<organism evidence="2 3">
    <name type="scientific">Triparma laevis f. longispina</name>
    <dbReference type="NCBI Taxonomy" id="1714387"/>
    <lineage>
        <taxon>Eukaryota</taxon>
        <taxon>Sar</taxon>
        <taxon>Stramenopiles</taxon>
        <taxon>Ochrophyta</taxon>
        <taxon>Bolidophyceae</taxon>
        <taxon>Parmales</taxon>
        <taxon>Triparmaceae</taxon>
        <taxon>Triparma</taxon>
    </lineage>
</organism>
<sequence length="365" mass="40029">MPWPNQSPLCEFPHDVDRDTSVHCATENGSFITAPPTTTPSSLLTLAFNINYNGLGGEGDPDKQDGLEPILNFIQHLSPDFVLLTEVERGCSTYDNGAAWLAARLEMDYVYAVEFISTKNSDRDEQNNMECSTGNAVLSKHPLDNPKFTRFDDQCCWYENRASGRSAISAVAKVGTSNVVISSGHYESGNEDVWLPAVFTRGGQARQQAKDVKGLCEKYGCTAAILGGDFNSPFRSSDPVSFPLRFAGFLDAHHSTPFDERRTIEGVDVEASFKDNFGLDTLDYIYTWKARSNKAGVCHDPELCHGWSDHTSVWTETDIGGVGAITYNKAALKNIGSDPNAEPYKANWLIVGSNLLLGWEGGIYA</sequence>
<evidence type="ECO:0000313" key="3">
    <source>
        <dbReference type="Proteomes" id="UP001165122"/>
    </source>
</evidence>
<comment type="caution">
    <text evidence="2">The sequence shown here is derived from an EMBL/GenBank/DDBJ whole genome shotgun (WGS) entry which is preliminary data.</text>
</comment>